<keyword evidence="2" id="KW-0646">Protease inhibitor</keyword>
<keyword evidence="5" id="KW-1185">Reference proteome</keyword>
<sequence>MADFPTRESDCNNMAHSNCPPGKTSWPELMRANGYAAALIIGRENPHVRVIVMDCGLPWTKDFFCDRVRIAVNKDGIVTQTPSVG</sequence>
<accession>A0ABD2ZDW0</accession>
<reference evidence="4 5" key="1">
    <citation type="submission" date="2024-11" db="EMBL/GenBank/DDBJ databases">
        <title>A near-complete genome assembly of Cinchona calisaya.</title>
        <authorList>
            <person name="Lian D.C."/>
            <person name="Zhao X.W."/>
            <person name="Wei L."/>
        </authorList>
    </citation>
    <scope>NUCLEOTIDE SEQUENCE [LARGE SCALE GENOMIC DNA]</scope>
    <source>
        <tissue evidence="4">Nenye</tissue>
    </source>
</reference>
<protein>
    <submittedName>
        <fullName evidence="4">Uncharacterized protein</fullName>
    </submittedName>
</protein>
<dbReference type="InterPro" id="IPR036354">
    <property type="entry name" value="Prot_inh_pot1_sf"/>
</dbReference>
<name>A0ABD2ZDW0_9GENT</name>
<evidence type="ECO:0000256" key="1">
    <source>
        <dbReference type="ARBA" id="ARBA00008210"/>
    </source>
</evidence>
<proteinExistence type="inferred from homology"/>
<evidence type="ECO:0000313" key="5">
    <source>
        <dbReference type="Proteomes" id="UP001630127"/>
    </source>
</evidence>
<dbReference type="AlphaFoldDB" id="A0ABD2ZDW0"/>
<organism evidence="4 5">
    <name type="scientific">Cinchona calisaya</name>
    <dbReference type="NCBI Taxonomy" id="153742"/>
    <lineage>
        <taxon>Eukaryota</taxon>
        <taxon>Viridiplantae</taxon>
        <taxon>Streptophyta</taxon>
        <taxon>Embryophyta</taxon>
        <taxon>Tracheophyta</taxon>
        <taxon>Spermatophyta</taxon>
        <taxon>Magnoliopsida</taxon>
        <taxon>eudicotyledons</taxon>
        <taxon>Gunneridae</taxon>
        <taxon>Pentapetalae</taxon>
        <taxon>asterids</taxon>
        <taxon>lamiids</taxon>
        <taxon>Gentianales</taxon>
        <taxon>Rubiaceae</taxon>
        <taxon>Cinchonoideae</taxon>
        <taxon>Cinchoneae</taxon>
        <taxon>Cinchona</taxon>
    </lineage>
</organism>
<evidence type="ECO:0000313" key="4">
    <source>
        <dbReference type="EMBL" id="KAL3517664.1"/>
    </source>
</evidence>
<keyword evidence="3" id="KW-0722">Serine protease inhibitor</keyword>
<dbReference type="PANTHER" id="PTHR33091:SF73">
    <property type="entry name" value="INHIBITOR OF TRYPSIN AND HAGEMAN FACTOR-LIKE"/>
    <property type="match status" value="1"/>
</dbReference>
<comment type="similarity">
    <text evidence="1">Belongs to the protease inhibitor I13 (potato type I serine protease inhibitor) family.</text>
</comment>
<dbReference type="Pfam" id="PF00280">
    <property type="entry name" value="potato_inhibit"/>
    <property type="match status" value="1"/>
</dbReference>
<dbReference type="Gene3D" id="3.30.10.10">
    <property type="entry name" value="Trypsin Inhibitor V, subunit A"/>
    <property type="match status" value="1"/>
</dbReference>
<evidence type="ECO:0000256" key="3">
    <source>
        <dbReference type="ARBA" id="ARBA00022900"/>
    </source>
</evidence>
<dbReference type="SUPFAM" id="SSF54654">
    <property type="entry name" value="CI-2 family of serine protease inhibitors"/>
    <property type="match status" value="1"/>
</dbReference>
<comment type="caution">
    <text evidence="4">The sequence shown here is derived from an EMBL/GenBank/DDBJ whole genome shotgun (WGS) entry which is preliminary data.</text>
</comment>
<evidence type="ECO:0000256" key="2">
    <source>
        <dbReference type="ARBA" id="ARBA00022690"/>
    </source>
</evidence>
<dbReference type="Proteomes" id="UP001630127">
    <property type="component" value="Unassembled WGS sequence"/>
</dbReference>
<dbReference type="InterPro" id="IPR000864">
    <property type="entry name" value="Prot_inh_pot1"/>
</dbReference>
<dbReference type="EMBL" id="JBJUIK010000009">
    <property type="protein sequence ID" value="KAL3517664.1"/>
    <property type="molecule type" value="Genomic_DNA"/>
</dbReference>
<dbReference type="GO" id="GO:0004867">
    <property type="term" value="F:serine-type endopeptidase inhibitor activity"/>
    <property type="evidence" value="ECO:0007669"/>
    <property type="project" value="UniProtKB-KW"/>
</dbReference>
<dbReference type="PANTHER" id="PTHR33091">
    <property type="entry name" value="PROTEIN, PUTATIVE, EXPRESSED-RELATED"/>
    <property type="match status" value="1"/>
</dbReference>
<gene>
    <name evidence="4" type="ORF">ACH5RR_020253</name>
</gene>